<feature type="region of interest" description="Disordered" evidence="10">
    <location>
        <begin position="139"/>
        <end position="159"/>
    </location>
</feature>
<dbReference type="SMART" id="SM00355">
    <property type="entry name" value="ZnF_C2H2"/>
    <property type="match status" value="4"/>
</dbReference>
<reference evidence="12 13" key="1">
    <citation type="submission" date="2015-09" db="EMBL/GenBank/DDBJ databases">
        <title>Host preference determinants of Valsa canker pathogens revealed by comparative genomics.</title>
        <authorList>
            <person name="Yin Z."/>
            <person name="Huang L."/>
        </authorList>
    </citation>
    <scope>NUCLEOTIDE SEQUENCE [LARGE SCALE GENOMIC DNA]</scope>
    <source>
        <strain evidence="12 13">YSFL</strain>
    </source>
</reference>
<comment type="caution">
    <text evidence="12">The sequence shown here is derived from an EMBL/GenBank/DDBJ whole genome shotgun (WGS) entry which is preliminary data.</text>
</comment>
<keyword evidence="5" id="KW-0862">Zinc</keyword>
<feature type="region of interest" description="Disordered" evidence="10">
    <location>
        <begin position="607"/>
        <end position="759"/>
    </location>
</feature>
<keyword evidence="6" id="KW-0805">Transcription regulation</keyword>
<keyword evidence="13" id="KW-1185">Reference proteome</keyword>
<feature type="compositionally biased region" description="Low complexity" evidence="10">
    <location>
        <begin position="620"/>
        <end position="629"/>
    </location>
</feature>
<dbReference type="PANTHER" id="PTHR46179">
    <property type="entry name" value="ZINC FINGER PROTEIN"/>
    <property type="match status" value="1"/>
</dbReference>
<dbReference type="GO" id="GO:0008270">
    <property type="term" value="F:zinc ion binding"/>
    <property type="evidence" value="ECO:0007669"/>
    <property type="project" value="UniProtKB-KW"/>
</dbReference>
<evidence type="ECO:0000256" key="1">
    <source>
        <dbReference type="ARBA" id="ARBA00004123"/>
    </source>
</evidence>
<evidence type="ECO:0000256" key="2">
    <source>
        <dbReference type="ARBA" id="ARBA00022723"/>
    </source>
</evidence>
<feature type="region of interest" description="Disordered" evidence="10">
    <location>
        <begin position="515"/>
        <end position="548"/>
    </location>
</feature>
<feature type="compositionally biased region" description="Basic and acidic residues" evidence="10">
    <location>
        <begin position="144"/>
        <end position="159"/>
    </location>
</feature>
<keyword evidence="4 9" id="KW-0863">Zinc-finger</keyword>
<dbReference type="STRING" id="252740.A0A423VCY6"/>
<comment type="subcellular location">
    <subcellularLocation>
        <location evidence="1">Nucleus</location>
    </subcellularLocation>
</comment>
<organism evidence="12 13">
    <name type="scientific">Cytospora chrysosperma</name>
    <name type="common">Cytospora canker fungus</name>
    <name type="synonym">Sphaeria chrysosperma</name>
    <dbReference type="NCBI Taxonomy" id="252740"/>
    <lineage>
        <taxon>Eukaryota</taxon>
        <taxon>Fungi</taxon>
        <taxon>Dikarya</taxon>
        <taxon>Ascomycota</taxon>
        <taxon>Pezizomycotina</taxon>
        <taxon>Sordariomycetes</taxon>
        <taxon>Sordariomycetidae</taxon>
        <taxon>Diaporthales</taxon>
        <taxon>Cytosporaceae</taxon>
        <taxon>Cytospora</taxon>
    </lineage>
</organism>
<dbReference type="InterPro" id="IPR051061">
    <property type="entry name" value="Zinc_finger_trans_reg"/>
</dbReference>
<evidence type="ECO:0000256" key="3">
    <source>
        <dbReference type="ARBA" id="ARBA00022737"/>
    </source>
</evidence>
<proteinExistence type="predicted"/>
<evidence type="ECO:0000259" key="11">
    <source>
        <dbReference type="PROSITE" id="PS50157"/>
    </source>
</evidence>
<accession>A0A423VCY6</accession>
<dbReference type="GO" id="GO:0005634">
    <property type="term" value="C:nucleus"/>
    <property type="evidence" value="ECO:0007669"/>
    <property type="project" value="UniProtKB-SubCell"/>
</dbReference>
<keyword evidence="8" id="KW-0539">Nucleus</keyword>
<evidence type="ECO:0000313" key="12">
    <source>
        <dbReference type="EMBL" id="ROV88613.1"/>
    </source>
</evidence>
<evidence type="ECO:0000256" key="9">
    <source>
        <dbReference type="PROSITE-ProRule" id="PRU00042"/>
    </source>
</evidence>
<feature type="compositionally biased region" description="Low complexity" evidence="10">
    <location>
        <begin position="695"/>
        <end position="718"/>
    </location>
</feature>
<dbReference type="InterPro" id="IPR013087">
    <property type="entry name" value="Znf_C2H2_type"/>
</dbReference>
<feature type="region of interest" description="Disordered" evidence="10">
    <location>
        <begin position="313"/>
        <end position="399"/>
    </location>
</feature>
<dbReference type="Gene3D" id="3.30.160.60">
    <property type="entry name" value="Classic Zinc Finger"/>
    <property type="match status" value="2"/>
</dbReference>
<keyword evidence="7" id="KW-0804">Transcription</keyword>
<evidence type="ECO:0000256" key="10">
    <source>
        <dbReference type="SAM" id="MobiDB-lite"/>
    </source>
</evidence>
<feature type="domain" description="C2H2-type" evidence="11">
    <location>
        <begin position="48"/>
        <end position="70"/>
    </location>
</feature>
<evidence type="ECO:0000313" key="13">
    <source>
        <dbReference type="Proteomes" id="UP000284375"/>
    </source>
</evidence>
<dbReference type="GO" id="GO:0006357">
    <property type="term" value="P:regulation of transcription by RNA polymerase II"/>
    <property type="evidence" value="ECO:0007669"/>
    <property type="project" value="TreeGrafter"/>
</dbReference>
<dbReference type="PANTHER" id="PTHR46179:SF13">
    <property type="entry name" value="C2H2-TYPE DOMAIN-CONTAINING PROTEIN"/>
    <property type="match status" value="1"/>
</dbReference>
<evidence type="ECO:0000256" key="8">
    <source>
        <dbReference type="ARBA" id="ARBA00023242"/>
    </source>
</evidence>
<dbReference type="PROSITE" id="PS50157">
    <property type="entry name" value="ZINC_FINGER_C2H2_2"/>
    <property type="match status" value="1"/>
</dbReference>
<dbReference type="FunFam" id="3.30.160.60:FF:000100">
    <property type="entry name" value="Zinc finger 45-like"/>
    <property type="match status" value="1"/>
</dbReference>
<dbReference type="SUPFAM" id="SSF57667">
    <property type="entry name" value="beta-beta-alpha zinc fingers"/>
    <property type="match status" value="1"/>
</dbReference>
<feature type="compositionally biased region" description="Basic and acidic residues" evidence="10">
    <location>
        <begin position="387"/>
        <end position="398"/>
    </location>
</feature>
<evidence type="ECO:0000256" key="4">
    <source>
        <dbReference type="ARBA" id="ARBA00022771"/>
    </source>
</evidence>
<dbReference type="InterPro" id="IPR036236">
    <property type="entry name" value="Znf_C2H2_sf"/>
</dbReference>
<dbReference type="EMBL" id="LJZO01000065">
    <property type="protein sequence ID" value="ROV88613.1"/>
    <property type="molecule type" value="Genomic_DNA"/>
</dbReference>
<evidence type="ECO:0000256" key="5">
    <source>
        <dbReference type="ARBA" id="ARBA00022833"/>
    </source>
</evidence>
<dbReference type="Proteomes" id="UP000284375">
    <property type="component" value="Unassembled WGS sequence"/>
</dbReference>
<sequence>MIPSFDPVSQVQWGHVVSDQLTDAPAHDFRASPILEGVLEGEGLEGPHLCQQCGKSFARTCDLNKHLKAHIRPFKCPVQECRYHVFGWPTEKELDRHYNDKHSTEPRVFSCPWQNCGYTSKRESNCKQHMEKTHGWTYVRSRNGNKEDDPSKKLGNDSDLSHLATYSRSNLTIRTVPGLALSPSPLEPCLSASYDSPTSGSLSSAVPYGADVYIPWASPVTRPRNNEDFMGDFTQVYGADTQVVSCDDEWLKIPVDPRLYNAAPLDNHTLEESAAPRATPERGELLKIPPTIVTPKTSPVMNTQVLTPLSEPSPVFIQQPSFDGQGAAAQDSEADFGKGAPGTWGLRSGNTGRQVPYGKRQVRVSKEPDDDSEGDDEPPRKRSKAPGGHDDDLGDRKMPCPFRVANPHIYEVTHDQKYYSCHTEHANISTVVRHLGRPAHNLDVDNARQSISSFNIADNEHGHPRAGLCKKCWRAFSDAEAFENHVVQAKCENVSRSKREKFDILLNTFCRIGPSRRRHSADDDSEADKSEDSEGEDEDVSARGNRAAGDGLVSRSEFLALSARVAALERVCSQQMPHATPRIMPTRADALVSSSLGAGIQPAQPFGHYSFNAGPGPGSGPSTPRTAGTRNLGGAMGPSSIQYGHPGGFSQGPERLMPGFRPSGVRRSEDVPGAHRTNQTTTHRPDSHVGGDQGGSQDSSTGASAYRGTATHRPAAAGAAGGRGTGGGQGVAGASSGSSNPAINRAQGAEYGQEGVSQESTNAVMRDRWYQAVDASDAALESANFFDGPIDDDINRFLNMDSQ</sequence>
<feature type="compositionally biased region" description="Gly residues" evidence="10">
    <location>
        <begin position="719"/>
        <end position="731"/>
    </location>
</feature>
<keyword evidence="2" id="KW-0479">Metal-binding</keyword>
<evidence type="ECO:0000256" key="7">
    <source>
        <dbReference type="ARBA" id="ARBA00023163"/>
    </source>
</evidence>
<protein>
    <recommendedName>
        <fullName evidence="11">C2H2-type domain-containing protein</fullName>
    </recommendedName>
</protein>
<dbReference type="OrthoDB" id="9368434at2759"/>
<gene>
    <name evidence="12" type="ORF">VSDG_09124</name>
</gene>
<evidence type="ECO:0000256" key="6">
    <source>
        <dbReference type="ARBA" id="ARBA00023015"/>
    </source>
</evidence>
<dbReference type="PROSITE" id="PS00028">
    <property type="entry name" value="ZINC_FINGER_C2H2_1"/>
    <property type="match status" value="1"/>
</dbReference>
<keyword evidence="3" id="KW-0677">Repeat</keyword>
<dbReference type="AlphaFoldDB" id="A0A423VCY6"/>
<name>A0A423VCY6_CYTCH</name>